<proteinExistence type="predicted"/>
<evidence type="ECO:0000259" key="1">
    <source>
        <dbReference type="PROSITE" id="PS51186"/>
    </source>
</evidence>
<reference evidence="2" key="1">
    <citation type="journal article" date="2020" name="Stud. Mycol.">
        <title>101 Dothideomycetes genomes: a test case for predicting lifestyles and emergence of pathogens.</title>
        <authorList>
            <person name="Haridas S."/>
            <person name="Albert R."/>
            <person name="Binder M."/>
            <person name="Bloem J."/>
            <person name="Labutti K."/>
            <person name="Salamov A."/>
            <person name="Andreopoulos B."/>
            <person name="Baker S."/>
            <person name="Barry K."/>
            <person name="Bills G."/>
            <person name="Bluhm B."/>
            <person name="Cannon C."/>
            <person name="Castanera R."/>
            <person name="Culley D."/>
            <person name="Daum C."/>
            <person name="Ezra D."/>
            <person name="Gonzalez J."/>
            <person name="Henrissat B."/>
            <person name="Kuo A."/>
            <person name="Liang C."/>
            <person name="Lipzen A."/>
            <person name="Lutzoni F."/>
            <person name="Magnuson J."/>
            <person name="Mondo S."/>
            <person name="Nolan M."/>
            <person name="Ohm R."/>
            <person name="Pangilinan J."/>
            <person name="Park H.-J."/>
            <person name="Ramirez L."/>
            <person name="Alfaro M."/>
            <person name="Sun H."/>
            <person name="Tritt A."/>
            <person name="Yoshinaga Y."/>
            <person name="Zwiers L.-H."/>
            <person name="Turgeon B."/>
            <person name="Goodwin S."/>
            <person name="Spatafora J."/>
            <person name="Crous P."/>
            <person name="Grigoriev I."/>
        </authorList>
    </citation>
    <scope>NUCLEOTIDE SEQUENCE</scope>
    <source>
        <strain evidence="2">CBS 122681</strain>
    </source>
</reference>
<dbReference type="CDD" id="cd04301">
    <property type="entry name" value="NAT_SF"/>
    <property type="match status" value="1"/>
</dbReference>
<dbReference type="Proteomes" id="UP000799324">
    <property type="component" value="Unassembled WGS sequence"/>
</dbReference>
<dbReference type="Pfam" id="PF00583">
    <property type="entry name" value="Acetyltransf_1"/>
    <property type="match status" value="1"/>
</dbReference>
<dbReference type="PANTHER" id="PTHR42791:SF14">
    <property type="entry name" value="N-ACETYLTRANSFERASE DOMAIN-CONTAINING PROTEIN"/>
    <property type="match status" value="1"/>
</dbReference>
<dbReference type="SUPFAM" id="SSF55729">
    <property type="entry name" value="Acyl-CoA N-acyltransferases (Nat)"/>
    <property type="match status" value="1"/>
</dbReference>
<dbReference type="Gene3D" id="3.40.630.30">
    <property type="match status" value="1"/>
</dbReference>
<dbReference type="PANTHER" id="PTHR42791">
    <property type="entry name" value="GNAT FAMILY ACETYLTRANSFERASE"/>
    <property type="match status" value="1"/>
</dbReference>
<protein>
    <recommendedName>
        <fullName evidence="1">N-acetyltransferase domain-containing protein</fullName>
    </recommendedName>
</protein>
<dbReference type="PROSITE" id="PS51186">
    <property type="entry name" value="GNAT"/>
    <property type="match status" value="1"/>
</dbReference>
<feature type="domain" description="N-acetyltransferase" evidence="1">
    <location>
        <begin position="3"/>
        <end position="208"/>
    </location>
</feature>
<dbReference type="GO" id="GO:0016747">
    <property type="term" value="F:acyltransferase activity, transferring groups other than amino-acyl groups"/>
    <property type="evidence" value="ECO:0007669"/>
    <property type="project" value="InterPro"/>
</dbReference>
<name>A0A6A6THY1_9PLEO</name>
<accession>A0A6A6THY1</accession>
<dbReference type="InterPro" id="IPR052523">
    <property type="entry name" value="Trichothecene_AcTrans"/>
</dbReference>
<dbReference type="EMBL" id="MU004310">
    <property type="protein sequence ID" value="KAF2659046.1"/>
    <property type="molecule type" value="Genomic_DNA"/>
</dbReference>
<dbReference type="InterPro" id="IPR000182">
    <property type="entry name" value="GNAT_dom"/>
</dbReference>
<organism evidence="2 3">
    <name type="scientific">Lophiostoma macrostomum CBS 122681</name>
    <dbReference type="NCBI Taxonomy" id="1314788"/>
    <lineage>
        <taxon>Eukaryota</taxon>
        <taxon>Fungi</taxon>
        <taxon>Dikarya</taxon>
        <taxon>Ascomycota</taxon>
        <taxon>Pezizomycotina</taxon>
        <taxon>Dothideomycetes</taxon>
        <taxon>Pleosporomycetidae</taxon>
        <taxon>Pleosporales</taxon>
        <taxon>Lophiostomataceae</taxon>
        <taxon>Lophiostoma</taxon>
    </lineage>
</organism>
<evidence type="ECO:0000313" key="3">
    <source>
        <dbReference type="Proteomes" id="UP000799324"/>
    </source>
</evidence>
<sequence length="218" mass="24596">MAIVVQDALDSDIPRSLEIERFAYNKGASATTDPFLLAFFPGPIPADSVEQRVNRFISERKNDPTVRYVKAVDEKTGEMISFAKFYIFDTPERAAAAERTVPSGEGINKEACDLFFGEMGRKKKKIMGSRPHIFVHGCHTDPKQQRRGAAGLLMKWGMQKADELGIPMYLESNYDAHGFYKKLGFQDVEIFEADLSRFSGVQYTLKTPLMIREPSVRS</sequence>
<dbReference type="InterPro" id="IPR016181">
    <property type="entry name" value="Acyl_CoA_acyltransferase"/>
</dbReference>
<evidence type="ECO:0000313" key="2">
    <source>
        <dbReference type="EMBL" id="KAF2659046.1"/>
    </source>
</evidence>
<dbReference type="AlphaFoldDB" id="A0A6A6THY1"/>
<gene>
    <name evidence="2" type="ORF">K491DRAFT_713056</name>
</gene>
<dbReference type="OrthoDB" id="410198at2759"/>
<keyword evidence="3" id="KW-1185">Reference proteome</keyword>